<organism evidence="1 2">
    <name type="scientific">Candidatus Endobugula sertula</name>
    <name type="common">Bugula neritina bacterial symbiont</name>
    <dbReference type="NCBI Taxonomy" id="62101"/>
    <lineage>
        <taxon>Bacteria</taxon>
        <taxon>Pseudomonadati</taxon>
        <taxon>Pseudomonadota</taxon>
        <taxon>Gammaproteobacteria</taxon>
        <taxon>Cellvibrionales</taxon>
        <taxon>Cellvibrionaceae</taxon>
        <taxon>Candidatus Endobugula</taxon>
    </lineage>
</organism>
<dbReference type="AlphaFoldDB" id="A0A1D2QN75"/>
<proteinExistence type="predicted"/>
<evidence type="ECO:0000313" key="1">
    <source>
        <dbReference type="EMBL" id="ODS23022.1"/>
    </source>
</evidence>
<comment type="caution">
    <text evidence="1">The sequence shown here is derived from an EMBL/GenBank/DDBJ whole genome shotgun (WGS) entry which is preliminary data.</text>
</comment>
<gene>
    <name evidence="1" type="ORF">AB835_11060</name>
</gene>
<reference evidence="1 2" key="1">
    <citation type="journal article" date="2016" name="Appl. Environ. Microbiol.">
        <title>Lack of Overt Genome Reduction in the Bryostatin-Producing Bryozoan Symbiont "Candidatus Endobugula sertula".</title>
        <authorList>
            <person name="Miller I.J."/>
            <person name="Vanee N."/>
            <person name="Fong S.S."/>
            <person name="Lim-Fong G.E."/>
            <person name="Kwan J.C."/>
        </authorList>
    </citation>
    <scope>NUCLEOTIDE SEQUENCE [LARGE SCALE GENOMIC DNA]</scope>
    <source>
        <strain evidence="1">AB1-4</strain>
    </source>
</reference>
<protein>
    <submittedName>
        <fullName evidence="1">Uncharacterized protein</fullName>
    </submittedName>
</protein>
<sequence length="218" mass="25579">MSVFPENFLPQEIHVFVYRCIIDAYQQLTKLDPTNKQHVESLKIHSSQLETIIRTSGTKKNIRLQSAAQINELRQYMNLLGRFLQKSVQKKHITQKQYGHYRLLIKGLTTQLAIDGYIISARQSLDIGKNRLSIHYYDLAKKLLTKETPSNYKEQIQYINEELSPLMDAEMLKQEQEQHHKESVVEEGEATPLIESNENKEWAQFEEEAGWKKKNIYD</sequence>
<name>A0A1D2QN75_9GAMM</name>
<evidence type="ECO:0000313" key="2">
    <source>
        <dbReference type="Proteomes" id="UP000242502"/>
    </source>
</evidence>
<accession>A0A1D2QN75</accession>
<dbReference type="Proteomes" id="UP000242502">
    <property type="component" value="Unassembled WGS sequence"/>
</dbReference>
<dbReference type="EMBL" id="MDLC01000042">
    <property type="protein sequence ID" value="ODS23022.1"/>
    <property type="molecule type" value="Genomic_DNA"/>
</dbReference>